<proteinExistence type="predicted"/>
<evidence type="ECO:0000313" key="1">
    <source>
        <dbReference type="EMBL" id="MFD2160548.1"/>
    </source>
</evidence>
<accession>A0ABW4ZEV4</accession>
<comment type="caution">
    <text evidence="1">The sequence shown here is derived from an EMBL/GenBank/DDBJ whole genome shotgun (WGS) entry which is preliminary data.</text>
</comment>
<protein>
    <submittedName>
        <fullName evidence="1">DUF1499 domain-containing protein</fullName>
    </submittedName>
</protein>
<name>A0ABW4ZEV4_9BACT</name>
<gene>
    <name evidence="1" type="ORF">ACFSW8_16710</name>
</gene>
<dbReference type="InterPro" id="IPR010865">
    <property type="entry name" value="DUF1499"/>
</dbReference>
<sequence>MSSWLEWFAVMLGGGALSLKCLAVWSQTRSAAHGLIHGRLAPNNASPNSVCSEGEAANIAPLKLSGPDTWEDLQDAIESLSGRLITVESHYLHAVFKTPIWGFEDDLEARLDTETGHIQLRSSSRVGYSDTGTNARRVESLRALLE</sequence>
<dbReference type="Pfam" id="PF07386">
    <property type="entry name" value="DUF1499"/>
    <property type="match status" value="1"/>
</dbReference>
<dbReference type="RefSeq" id="WP_377087940.1">
    <property type="nucleotide sequence ID" value="NZ_JBHSJL010000014.1"/>
</dbReference>
<dbReference type="EMBL" id="JBHUJB010000083">
    <property type="protein sequence ID" value="MFD2160548.1"/>
    <property type="molecule type" value="Genomic_DNA"/>
</dbReference>
<dbReference type="Proteomes" id="UP001597389">
    <property type="component" value="Unassembled WGS sequence"/>
</dbReference>
<organism evidence="1 2">
    <name type="scientific">Rubritalea tangerina</name>
    <dbReference type="NCBI Taxonomy" id="430798"/>
    <lineage>
        <taxon>Bacteria</taxon>
        <taxon>Pseudomonadati</taxon>
        <taxon>Verrucomicrobiota</taxon>
        <taxon>Verrucomicrobiia</taxon>
        <taxon>Verrucomicrobiales</taxon>
        <taxon>Rubritaleaceae</taxon>
        <taxon>Rubritalea</taxon>
    </lineage>
</organism>
<keyword evidence="2" id="KW-1185">Reference proteome</keyword>
<reference evidence="2" key="1">
    <citation type="journal article" date="2019" name="Int. J. Syst. Evol. Microbiol.">
        <title>The Global Catalogue of Microorganisms (GCM) 10K type strain sequencing project: providing services to taxonomists for standard genome sequencing and annotation.</title>
        <authorList>
            <consortium name="The Broad Institute Genomics Platform"/>
            <consortium name="The Broad Institute Genome Sequencing Center for Infectious Disease"/>
            <person name="Wu L."/>
            <person name="Ma J."/>
        </authorList>
    </citation>
    <scope>NUCLEOTIDE SEQUENCE [LARGE SCALE GENOMIC DNA]</scope>
    <source>
        <strain evidence="2">CCUG 57942</strain>
    </source>
</reference>
<dbReference type="PANTHER" id="PTHR34801">
    <property type="entry name" value="EXPRESSED PROTEIN"/>
    <property type="match status" value="1"/>
</dbReference>
<evidence type="ECO:0000313" key="2">
    <source>
        <dbReference type="Proteomes" id="UP001597389"/>
    </source>
</evidence>
<dbReference type="PANTHER" id="PTHR34801:SF6">
    <property type="entry name" value="SLL1620 PROTEIN"/>
    <property type="match status" value="1"/>
</dbReference>